<evidence type="ECO:0000313" key="5">
    <source>
        <dbReference type="Proteomes" id="UP001606099"/>
    </source>
</evidence>
<dbReference type="Pfam" id="PF03975">
    <property type="entry name" value="CheD"/>
    <property type="match status" value="1"/>
</dbReference>
<dbReference type="Gene3D" id="3.30.1330.200">
    <property type="match status" value="1"/>
</dbReference>
<dbReference type="CDD" id="cd16352">
    <property type="entry name" value="CheD"/>
    <property type="match status" value="1"/>
</dbReference>
<keyword evidence="2 3" id="KW-0378">Hydrolase</keyword>
<dbReference type="InterPro" id="IPR005659">
    <property type="entry name" value="Chemorcpt_Glu_NH3ase_CheD"/>
</dbReference>
<name>A0ABW7FU79_9BURK</name>
<dbReference type="InterPro" id="IPR011324">
    <property type="entry name" value="Cytotoxic_necrot_fac-like_cat"/>
</dbReference>
<comment type="caution">
    <text evidence="4">The sequence shown here is derived from an EMBL/GenBank/DDBJ whole genome shotgun (WGS) entry which is preliminary data.</text>
</comment>
<evidence type="ECO:0000313" key="4">
    <source>
        <dbReference type="EMBL" id="MFG6447866.1"/>
    </source>
</evidence>
<dbReference type="PANTHER" id="PTHR35147">
    <property type="entry name" value="CHEMORECEPTOR GLUTAMINE DEAMIDASE CHED-RELATED"/>
    <property type="match status" value="1"/>
</dbReference>
<dbReference type="RefSeq" id="WP_394459618.1">
    <property type="nucleotide sequence ID" value="NZ_JBIGHZ010000002.1"/>
</dbReference>
<dbReference type="Proteomes" id="UP001606099">
    <property type="component" value="Unassembled WGS sequence"/>
</dbReference>
<comment type="function">
    <text evidence="3">Probably deamidates glutamine residues to glutamate on methyl-accepting chemotaxis receptors (MCPs), playing an important role in chemotaxis.</text>
</comment>
<gene>
    <name evidence="3" type="primary">cheD</name>
    <name evidence="4" type="ORF">ACG0Z6_06345</name>
</gene>
<keyword evidence="1 3" id="KW-0145">Chemotaxis</keyword>
<dbReference type="HAMAP" id="MF_01440">
    <property type="entry name" value="CheD"/>
    <property type="match status" value="1"/>
</dbReference>
<comment type="catalytic activity">
    <reaction evidence="3">
        <text>L-glutaminyl-[protein] + H2O = L-glutamyl-[protein] + NH4(+)</text>
        <dbReference type="Rhea" id="RHEA:16441"/>
        <dbReference type="Rhea" id="RHEA-COMP:10207"/>
        <dbReference type="Rhea" id="RHEA-COMP:10208"/>
        <dbReference type="ChEBI" id="CHEBI:15377"/>
        <dbReference type="ChEBI" id="CHEBI:28938"/>
        <dbReference type="ChEBI" id="CHEBI:29973"/>
        <dbReference type="ChEBI" id="CHEBI:30011"/>
        <dbReference type="EC" id="3.5.1.44"/>
    </reaction>
</comment>
<proteinExistence type="inferred from homology"/>
<dbReference type="EC" id="3.5.1.44" evidence="3"/>
<dbReference type="SUPFAM" id="SSF64438">
    <property type="entry name" value="CNF1/YfiH-like putative cysteine hydrolases"/>
    <property type="match status" value="1"/>
</dbReference>
<dbReference type="InterPro" id="IPR038592">
    <property type="entry name" value="CheD-like_sf"/>
</dbReference>
<accession>A0ABW7FU79</accession>
<keyword evidence="5" id="KW-1185">Reference proteome</keyword>
<protein>
    <recommendedName>
        <fullName evidence="3">Probable chemoreceptor glutamine deamidase CheD</fullName>
        <ecNumber evidence="3">3.5.1.44</ecNumber>
    </recommendedName>
</protein>
<evidence type="ECO:0000256" key="1">
    <source>
        <dbReference type="ARBA" id="ARBA00022500"/>
    </source>
</evidence>
<dbReference type="PANTHER" id="PTHR35147:SF3">
    <property type="entry name" value="CHEMORECEPTOR GLUTAMINE DEAMIDASE CHED 1-RELATED"/>
    <property type="match status" value="1"/>
</dbReference>
<comment type="similarity">
    <text evidence="3">Belongs to the CheD family.</text>
</comment>
<sequence>MHKPVHSTSLPAPPPPKGQVLNLMPGQWHVGQEVKLSTLLGSCVAVTLWHPRRKIGGMCHYLLPSRPARAAGSLDARYGEEALELMAQALMRSGTRTQDYVCHLYGGADTMPDQTNIKFNVGERNIAMAWDLIDRYGFQLESVDVGDFVPRTVTMDLGNGLVEVRRGKPTTIAAPVLKRGKL</sequence>
<organism evidence="4 5">
    <name type="scientific">Roseateles rivi</name>
    <dbReference type="NCBI Taxonomy" id="3299028"/>
    <lineage>
        <taxon>Bacteria</taxon>
        <taxon>Pseudomonadati</taxon>
        <taxon>Pseudomonadota</taxon>
        <taxon>Betaproteobacteria</taxon>
        <taxon>Burkholderiales</taxon>
        <taxon>Sphaerotilaceae</taxon>
        <taxon>Roseateles</taxon>
    </lineage>
</organism>
<dbReference type="EMBL" id="JBIGHZ010000002">
    <property type="protein sequence ID" value="MFG6447866.1"/>
    <property type="molecule type" value="Genomic_DNA"/>
</dbReference>
<reference evidence="4 5" key="1">
    <citation type="submission" date="2024-08" db="EMBL/GenBank/DDBJ databases">
        <authorList>
            <person name="Lu H."/>
        </authorList>
    </citation>
    <scope>NUCLEOTIDE SEQUENCE [LARGE SCALE GENOMIC DNA]</scope>
    <source>
        <strain evidence="4 5">BYS180W</strain>
    </source>
</reference>
<evidence type="ECO:0000256" key="3">
    <source>
        <dbReference type="HAMAP-Rule" id="MF_01440"/>
    </source>
</evidence>
<evidence type="ECO:0000256" key="2">
    <source>
        <dbReference type="ARBA" id="ARBA00022801"/>
    </source>
</evidence>